<dbReference type="Proteomes" id="UP000237631">
    <property type="component" value="Unassembled WGS sequence"/>
</dbReference>
<comment type="caution">
    <text evidence="2">The sequence shown here is derived from an EMBL/GenBank/DDBJ whole genome shotgun (WGS) entry which is preliminary data.</text>
</comment>
<dbReference type="STRING" id="357750.A0A2S6CLL9"/>
<evidence type="ECO:0000313" key="2">
    <source>
        <dbReference type="EMBL" id="PPJ60627.1"/>
    </source>
</evidence>
<sequence>MHFLVLGATGPCGITFIETALQSGQHDLTIYARNPSKLPQHIQSLALSPDANPKVHIIKGEFSSNDIPALKQALSTGAKTLVSFAGPGVPSTAGTPITDWYRQTLYPLILSEEACQIERVLILSTPSFRVQQDKFSLKWWFGVQFVYWLFGDAYKEVVGIGNVTSNGPLVSATKRGGDEGRKVERTVFRVPGLRNGKRADAVRAGWVGEKGDGLLLSRKSLAVWILQEAEERKWVGKSPALSDAGAWI</sequence>
<dbReference type="PANTHER" id="PTHR43355">
    <property type="entry name" value="FLAVIN REDUCTASE (NADPH)"/>
    <property type="match status" value="1"/>
</dbReference>
<proteinExistence type="inferred from homology"/>
<accession>A0A2S6CLL9</accession>
<dbReference type="AlphaFoldDB" id="A0A2S6CLL9"/>
<evidence type="ECO:0000256" key="1">
    <source>
        <dbReference type="ARBA" id="ARBA00038376"/>
    </source>
</evidence>
<dbReference type="SUPFAM" id="SSF51735">
    <property type="entry name" value="NAD(P)-binding Rossmann-fold domains"/>
    <property type="match status" value="1"/>
</dbReference>
<organism evidence="2 3">
    <name type="scientific">Cercospora berteroae</name>
    <dbReference type="NCBI Taxonomy" id="357750"/>
    <lineage>
        <taxon>Eukaryota</taxon>
        <taxon>Fungi</taxon>
        <taxon>Dikarya</taxon>
        <taxon>Ascomycota</taxon>
        <taxon>Pezizomycotina</taxon>
        <taxon>Dothideomycetes</taxon>
        <taxon>Dothideomycetidae</taxon>
        <taxon>Mycosphaerellales</taxon>
        <taxon>Mycosphaerellaceae</taxon>
        <taxon>Cercospora</taxon>
    </lineage>
</organism>
<comment type="similarity">
    <text evidence="1">Belongs to the avfA family.</text>
</comment>
<gene>
    <name evidence="2" type="ORF">CBER1_03642</name>
</gene>
<dbReference type="InterPro" id="IPR036291">
    <property type="entry name" value="NAD(P)-bd_dom_sf"/>
</dbReference>
<dbReference type="InterPro" id="IPR051606">
    <property type="entry name" value="Polyketide_Oxido-like"/>
</dbReference>
<dbReference type="GO" id="GO:0042602">
    <property type="term" value="F:riboflavin reductase (NADPH) activity"/>
    <property type="evidence" value="ECO:0007669"/>
    <property type="project" value="TreeGrafter"/>
</dbReference>
<protein>
    <submittedName>
        <fullName evidence="2">Uncharacterized protein</fullName>
    </submittedName>
</protein>
<evidence type="ECO:0000313" key="3">
    <source>
        <dbReference type="Proteomes" id="UP000237631"/>
    </source>
</evidence>
<keyword evidence="3" id="KW-1185">Reference proteome</keyword>
<dbReference type="PANTHER" id="PTHR43355:SF2">
    <property type="entry name" value="FLAVIN REDUCTASE (NADPH)"/>
    <property type="match status" value="1"/>
</dbReference>
<dbReference type="GO" id="GO:0004074">
    <property type="term" value="F:biliverdin reductase [NAD(P)H] activity"/>
    <property type="evidence" value="ECO:0007669"/>
    <property type="project" value="TreeGrafter"/>
</dbReference>
<dbReference type="Gene3D" id="3.40.50.720">
    <property type="entry name" value="NAD(P)-binding Rossmann-like Domain"/>
    <property type="match status" value="1"/>
</dbReference>
<reference evidence="3" key="1">
    <citation type="journal article" date="2017" name="bioRxiv">
        <title>Conservation of a gene cluster reveals novel cercosporin biosynthetic mechanisms and extends production to the genus Colletotrichum.</title>
        <authorList>
            <person name="de Jonge R."/>
            <person name="Ebert M.K."/>
            <person name="Huitt-Roehl C.R."/>
            <person name="Pal P."/>
            <person name="Suttle J.C."/>
            <person name="Spanner R.E."/>
            <person name="Neubauer J.D."/>
            <person name="Jurick W.M.II."/>
            <person name="Stott K.A."/>
            <person name="Secor G.A."/>
            <person name="Thomma B.P.H.J."/>
            <person name="Van de Peer Y."/>
            <person name="Townsend C.A."/>
            <person name="Bolton M.D."/>
        </authorList>
    </citation>
    <scope>NUCLEOTIDE SEQUENCE [LARGE SCALE GENOMIC DNA]</scope>
    <source>
        <strain evidence="3">CBS538.71</strain>
    </source>
</reference>
<dbReference type="OrthoDB" id="10254221at2759"/>
<name>A0A2S6CLL9_9PEZI</name>
<dbReference type="EMBL" id="PNEN01000233">
    <property type="protein sequence ID" value="PPJ60627.1"/>
    <property type="molecule type" value="Genomic_DNA"/>
</dbReference>